<organism evidence="4 5">
    <name type="scientific">Propioniciclava sinopodophylli</name>
    <dbReference type="NCBI Taxonomy" id="1837344"/>
    <lineage>
        <taxon>Bacteria</taxon>
        <taxon>Bacillati</taxon>
        <taxon>Actinomycetota</taxon>
        <taxon>Actinomycetes</taxon>
        <taxon>Propionibacteriales</taxon>
        <taxon>Propionibacteriaceae</taxon>
        <taxon>Propioniciclava</taxon>
    </lineage>
</organism>
<dbReference type="PANTHER" id="PTHR19328:SF13">
    <property type="entry name" value="HIPL1 PROTEIN"/>
    <property type="match status" value="1"/>
</dbReference>
<name>A0A4Q9KH13_9ACTN</name>
<dbReference type="InterPro" id="IPR011041">
    <property type="entry name" value="Quinoprot_gluc/sorb_DH_b-prop"/>
</dbReference>
<feature type="domain" description="Glucose/Sorbosone dehydrogenase" evidence="3">
    <location>
        <begin position="81"/>
        <end position="374"/>
    </location>
</feature>
<dbReference type="PROSITE" id="PS51257">
    <property type="entry name" value="PROKAR_LIPOPROTEIN"/>
    <property type="match status" value="1"/>
</dbReference>
<feature type="chain" id="PRO_5020497241" evidence="2">
    <location>
        <begin position="27"/>
        <end position="393"/>
    </location>
</feature>
<gene>
    <name evidence="4" type="ORF">ET989_01415</name>
</gene>
<dbReference type="PANTHER" id="PTHR19328">
    <property type="entry name" value="HEDGEHOG-INTERACTING PROTEIN"/>
    <property type="match status" value="1"/>
</dbReference>
<evidence type="ECO:0000259" key="3">
    <source>
        <dbReference type="Pfam" id="PF07995"/>
    </source>
</evidence>
<dbReference type="OrthoDB" id="9770043at2"/>
<dbReference type="InterPro" id="IPR012938">
    <property type="entry name" value="Glc/Sorbosone_DH"/>
</dbReference>
<dbReference type="Gene3D" id="2.120.10.30">
    <property type="entry name" value="TolB, C-terminal domain"/>
    <property type="match status" value="1"/>
</dbReference>
<dbReference type="Pfam" id="PF07995">
    <property type="entry name" value="GSDH"/>
    <property type="match status" value="1"/>
</dbReference>
<dbReference type="Proteomes" id="UP000292373">
    <property type="component" value="Unassembled WGS sequence"/>
</dbReference>
<dbReference type="AlphaFoldDB" id="A0A4Q9KH13"/>
<feature type="compositionally biased region" description="Low complexity" evidence="1">
    <location>
        <begin position="49"/>
        <end position="63"/>
    </location>
</feature>
<proteinExistence type="predicted"/>
<comment type="caution">
    <text evidence="4">The sequence shown here is derived from an EMBL/GenBank/DDBJ whole genome shotgun (WGS) entry which is preliminary data.</text>
</comment>
<evidence type="ECO:0000313" key="4">
    <source>
        <dbReference type="EMBL" id="TBT88634.1"/>
    </source>
</evidence>
<dbReference type="InterPro" id="IPR011042">
    <property type="entry name" value="6-blade_b-propeller_TolB-like"/>
</dbReference>
<feature type="signal peptide" evidence="2">
    <location>
        <begin position="1"/>
        <end position="26"/>
    </location>
</feature>
<feature type="region of interest" description="Disordered" evidence="1">
    <location>
        <begin position="28"/>
        <end position="69"/>
    </location>
</feature>
<evidence type="ECO:0000256" key="1">
    <source>
        <dbReference type="SAM" id="MobiDB-lite"/>
    </source>
</evidence>
<sequence length="393" mass="41899">MTYPWRRRVRWTSLAVGAAVVLTACGAPEPERVSGPAPRPSMTEPRAPAPSLSTTPEPTTTPSDRGTPGGILETASVATGLQTPWGVAFLPDGSALVTLRDSAEVLRVDDRGQTRLSADGPGGAVPAVHHESEDGLLGIAIGPDHGIYLYLTTDRDNRVVRYNLDGDDLVDPTVIIDGIPSHQNHNGGRLAFGPDGYLYVTTGDARQQDRAQDTDSLAGKILRLTPTGDPAPGNPFGNAVWSYGHRNVQGIGWASDGRMYASEFGTNEFDELNLIEPGGNYGWPDIEGWAGRSGFIDPLVTWPTDEASPSGITVTDDGVWMAALRGETLWFIPLGPGGEVGEPRPHRLGIGRLRDVVPAPDGSLWVMTSNTDGRGRPKAGDDRILRLVVRPPS</sequence>
<evidence type="ECO:0000313" key="5">
    <source>
        <dbReference type="Proteomes" id="UP000292373"/>
    </source>
</evidence>
<keyword evidence="5" id="KW-1185">Reference proteome</keyword>
<reference evidence="4 5" key="1">
    <citation type="submission" date="2019-01" db="EMBL/GenBank/DDBJ databases">
        <title>Lactibacter flavus gen. nov., sp. nov., a novel bacterium of the family Propionibacteriaceae isolated from raw milk and dairy products.</title>
        <authorList>
            <person name="Huptas C."/>
            <person name="Wenning M."/>
            <person name="Breitenwieser F."/>
            <person name="Doll E."/>
            <person name="Von Neubeck M."/>
            <person name="Busse H.-J."/>
            <person name="Scherer S."/>
        </authorList>
    </citation>
    <scope>NUCLEOTIDE SEQUENCE [LARGE SCALE GENOMIC DNA]</scope>
    <source>
        <strain evidence="4 5">KCTC 33808</strain>
    </source>
</reference>
<protein>
    <submittedName>
        <fullName evidence="4">PQQ-dependent sugar dehydrogenase</fullName>
    </submittedName>
</protein>
<accession>A0A4Q9KH13</accession>
<keyword evidence="2" id="KW-0732">Signal</keyword>
<dbReference type="EMBL" id="SDMQ01000001">
    <property type="protein sequence ID" value="TBT88634.1"/>
    <property type="molecule type" value="Genomic_DNA"/>
</dbReference>
<evidence type="ECO:0000256" key="2">
    <source>
        <dbReference type="SAM" id="SignalP"/>
    </source>
</evidence>
<dbReference type="SUPFAM" id="SSF50952">
    <property type="entry name" value="Soluble quinoprotein glucose dehydrogenase"/>
    <property type="match status" value="1"/>
</dbReference>